<evidence type="ECO:0000313" key="1">
    <source>
        <dbReference type="Proteomes" id="UP000515164"/>
    </source>
</evidence>
<dbReference type="Proteomes" id="UP000515164">
    <property type="component" value="Unplaced"/>
</dbReference>
<name>A0A6P8LMI5_9HYME</name>
<dbReference type="GeneID" id="117206466"/>
<organism evidence="1 2">
    <name type="scientific">Bombus bifarius</name>
    <dbReference type="NCBI Taxonomy" id="103933"/>
    <lineage>
        <taxon>Eukaryota</taxon>
        <taxon>Metazoa</taxon>
        <taxon>Ecdysozoa</taxon>
        <taxon>Arthropoda</taxon>
        <taxon>Hexapoda</taxon>
        <taxon>Insecta</taxon>
        <taxon>Pterygota</taxon>
        <taxon>Neoptera</taxon>
        <taxon>Endopterygota</taxon>
        <taxon>Hymenoptera</taxon>
        <taxon>Apocrita</taxon>
        <taxon>Aculeata</taxon>
        <taxon>Apoidea</taxon>
        <taxon>Anthophila</taxon>
        <taxon>Apidae</taxon>
        <taxon>Bombus</taxon>
        <taxon>Pyrobombus</taxon>
    </lineage>
</organism>
<protein>
    <submittedName>
        <fullName evidence="2">Uncharacterized protein LOC117206466</fullName>
    </submittedName>
</protein>
<reference evidence="2" key="1">
    <citation type="submission" date="2025-08" db="UniProtKB">
        <authorList>
            <consortium name="RefSeq"/>
        </authorList>
    </citation>
    <scope>IDENTIFICATION</scope>
    <source>
        <tissue evidence="2">Muscle</tissue>
    </source>
</reference>
<proteinExistence type="predicted"/>
<evidence type="ECO:0000313" key="2">
    <source>
        <dbReference type="RefSeq" id="XP_033301706.1"/>
    </source>
</evidence>
<dbReference type="AlphaFoldDB" id="A0A6P8LMI5"/>
<accession>A0A6P8LMI5</accession>
<dbReference type="RefSeq" id="XP_033301706.1">
    <property type="nucleotide sequence ID" value="XM_033445815.1"/>
</dbReference>
<gene>
    <name evidence="2" type="primary">LOC117206466</name>
</gene>
<keyword evidence="1" id="KW-1185">Reference proteome</keyword>
<sequence length="128" mass="14645">MNCTIRKENHSRENCCSFAEKRVNQKVAHTRSRKETTQCTNTSRCAYKNRRPFEQNNGASGSASANLRVDMDENTSSPFYVYKYLHYSSWRNGVSGIPLRGSSLNSESNSFVTRVCLDFRLEECVQIS</sequence>
<dbReference type="KEGG" id="bbif:117206466"/>